<dbReference type="PANTHER" id="PTHR44337">
    <property type="entry name" value="CARCINOEMBRYONIC ANTIGEN-RELATED CELL ADHESION MOLECULE 8"/>
    <property type="match status" value="1"/>
</dbReference>
<dbReference type="InterPro" id="IPR003598">
    <property type="entry name" value="Ig_sub2"/>
</dbReference>
<protein>
    <submittedName>
        <fullName evidence="7">Carcinoembryonic antigen-related cell adhesion molecule 5</fullName>
    </submittedName>
</protein>
<organism evidence="6 7">
    <name type="scientific">Lates calcarifer</name>
    <name type="common">Barramundi</name>
    <name type="synonym">Holocentrus calcarifer</name>
    <dbReference type="NCBI Taxonomy" id="8187"/>
    <lineage>
        <taxon>Eukaryota</taxon>
        <taxon>Metazoa</taxon>
        <taxon>Chordata</taxon>
        <taxon>Craniata</taxon>
        <taxon>Vertebrata</taxon>
        <taxon>Euteleostomi</taxon>
        <taxon>Actinopterygii</taxon>
        <taxon>Neopterygii</taxon>
        <taxon>Teleostei</taxon>
        <taxon>Neoteleostei</taxon>
        <taxon>Acanthomorphata</taxon>
        <taxon>Carangaria</taxon>
        <taxon>Carangaria incertae sedis</taxon>
        <taxon>Centropomidae</taxon>
        <taxon>Lates</taxon>
    </lineage>
</organism>
<proteinExistence type="predicted"/>
<keyword evidence="1" id="KW-0732">Signal</keyword>
<feature type="domain" description="Ig-like" evidence="5">
    <location>
        <begin position="719"/>
        <end position="798"/>
    </location>
</feature>
<dbReference type="PROSITE" id="PS50835">
    <property type="entry name" value="IG_LIKE"/>
    <property type="match status" value="10"/>
</dbReference>
<feature type="domain" description="Ig-like" evidence="5">
    <location>
        <begin position="537"/>
        <end position="618"/>
    </location>
</feature>
<evidence type="ECO:0000256" key="3">
    <source>
        <dbReference type="ARBA" id="ARBA00023180"/>
    </source>
</evidence>
<dbReference type="Pfam" id="PF13927">
    <property type="entry name" value="Ig_3"/>
    <property type="match status" value="7"/>
</dbReference>
<gene>
    <name evidence="7" type="primary">LOC108880659</name>
</gene>
<keyword evidence="4" id="KW-0393">Immunoglobulin domain</keyword>
<dbReference type="InterPro" id="IPR013783">
    <property type="entry name" value="Ig-like_fold"/>
</dbReference>
<keyword evidence="3" id="KW-0325">Glycoprotein</keyword>
<dbReference type="InterPro" id="IPR007110">
    <property type="entry name" value="Ig-like_dom"/>
</dbReference>
<dbReference type="CDD" id="cd00096">
    <property type="entry name" value="Ig"/>
    <property type="match status" value="2"/>
</dbReference>
<evidence type="ECO:0000259" key="5">
    <source>
        <dbReference type="PROSITE" id="PS50835"/>
    </source>
</evidence>
<evidence type="ECO:0000313" key="7">
    <source>
        <dbReference type="RefSeq" id="XP_050932353.1"/>
    </source>
</evidence>
<dbReference type="SMART" id="SM00409">
    <property type="entry name" value="IG"/>
    <property type="match status" value="12"/>
</dbReference>
<dbReference type="Pfam" id="PF00047">
    <property type="entry name" value="ig"/>
    <property type="match status" value="2"/>
</dbReference>
<reference evidence="7" key="1">
    <citation type="submission" date="2025-08" db="UniProtKB">
        <authorList>
            <consortium name="RefSeq"/>
        </authorList>
    </citation>
    <scope>IDENTIFICATION</scope>
    <source>
        <tissue evidence="7">Brain</tissue>
    </source>
</reference>
<feature type="domain" description="Ig-like" evidence="5">
    <location>
        <begin position="626"/>
        <end position="714"/>
    </location>
</feature>
<dbReference type="RefSeq" id="XP_050932353.1">
    <property type="nucleotide sequence ID" value="XM_051076396.1"/>
</dbReference>
<evidence type="ECO:0000256" key="2">
    <source>
        <dbReference type="ARBA" id="ARBA00023157"/>
    </source>
</evidence>
<dbReference type="Pfam" id="PF13895">
    <property type="entry name" value="Ig_2"/>
    <property type="match status" value="1"/>
</dbReference>
<dbReference type="PANTHER" id="PTHR44337:SF20">
    <property type="entry name" value="CARCINOEMBRYONIC ANTIGEN-RELATED CELL ADHESION MOLECULE 5-RELATED"/>
    <property type="match status" value="1"/>
</dbReference>
<dbReference type="InterPro" id="IPR013151">
    <property type="entry name" value="Immunoglobulin_dom"/>
</dbReference>
<dbReference type="Gene3D" id="2.60.40.10">
    <property type="entry name" value="Immunoglobulins"/>
    <property type="match status" value="12"/>
</dbReference>
<feature type="domain" description="Ig-like" evidence="5">
    <location>
        <begin position="1075"/>
        <end position="1156"/>
    </location>
</feature>
<dbReference type="AlphaFoldDB" id="A0AAJ8DUW4"/>
<dbReference type="InterPro" id="IPR036179">
    <property type="entry name" value="Ig-like_dom_sf"/>
</dbReference>
<feature type="domain" description="Ig-like" evidence="5">
    <location>
        <begin position="98"/>
        <end position="201"/>
    </location>
</feature>
<dbReference type="SUPFAM" id="SSF48726">
    <property type="entry name" value="Immunoglobulin"/>
    <property type="match status" value="11"/>
</dbReference>
<dbReference type="Proteomes" id="UP000694890">
    <property type="component" value="Linkage group LG15"/>
</dbReference>
<feature type="domain" description="Ig-like" evidence="5">
    <location>
        <begin position="994"/>
        <end position="1066"/>
    </location>
</feature>
<sequence>MLLSSSGFLASGAVEVQPSVNPAVVGDTVTLSLSPLANPRSGRWAVGESLILTWLGDQQAVVPTYNGRASVNVLTGALILTSVTVADSGVYVVQSDDPQLRANVSITVLERITDVTLKANQTDFVEFNSSAVIVCSVSSGSSLSFLWMNGSSEVTASDRVQLTDGNSTLTVVNVTRYDQGPFRCGVFNLVSNSTSDPVNFTISYGPDNMALTVNGQNTTSFLVGSNLTMLCSAQSNPPAQLQWAFRGELVNTTGPLLELYSVTEDQSGPYSCLALNNHTNINSNVTSHVMIAKSPFSGSEQQAVSVWLLPLLLLVGFLLSLPDVGGSSSPWMTLMQKLQNDRDHVCCQSIYASENPLPVGSNVTLYSQAVVTTGVWMFETNLIVMIFPGSIIIHDTWRDRVSYNSTSSALTIKSLRLGDSGLYTLQTVNSFRGQLTLSVQVPISNVTLKARATNLVEFNDTAVLMCSVSSGSSLSYVWLKGHHEVTAGGNVQLSNGNATLTIVSVTLYDEGPFKCSVSNGVSNEISPSVYLNISYGPSNTTMIIMPMVSPYIYRTGSNIMLSCTTVSKPPAMIQWMYNGMYLNEYGSQIQLYNITESDSGSYKCVFHNTVTSRFSSVSSMLWMLDPLEVVVVNHTGGPPILHEPFTLHCEVTGTVDRIQWWRNWQLISPNDTIIFNMNNKTMTFNPVQYSDNGQYRCQAFNSVSNMTSSPYTVDVKYGPGMPTIMGPSVAKTGYSITFSCHASSNPPSHYRWYFNDYPVANTSEYVTPPLTRNMSGMYTCLAYHDITGQNKTAYTMLTVVDPIEDVQVETTMYPPKEGYPYMLTCNVTGPADYIYWMKDGMKLHKDNRTVFNMDNKTVTFNPLKRNDTGYYNCMAMNAVGNMTSPPHKLLVYFGPETPVIHMPSFAETGQFVTFTCSAMSVPPSQISWWFNGTEVANTSVFTTHCLSLNMSGEYTCMAYNNVTGKNSTSFKMLTVIEAIESVMIKNNTIPIDTESFTLTCEVVGPYDMIYWMKDDMYLNINSSDANPHMHYHIENDTLHFTPVTMYNDGSYRCVAANQAAKHKSPTYMLLVNYGPLSVTITGPSLGTSGLSVSLRCSADSRPDCDFYWFINNTSSEVIGNHAVITFPATKENEGNYICKARNPVTNITLYKTKAFSVTGHASAIHFPCRGSLMLIGLFALLFN</sequence>
<evidence type="ECO:0000256" key="4">
    <source>
        <dbReference type="ARBA" id="ARBA00023319"/>
    </source>
</evidence>
<name>A0AAJ8DUW4_LATCA</name>
<dbReference type="InterPro" id="IPR052598">
    <property type="entry name" value="IgSF_CEA-related"/>
</dbReference>
<feature type="domain" description="Ig-like" evidence="5">
    <location>
        <begin position="895"/>
        <end position="974"/>
    </location>
</feature>
<dbReference type="InterPro" id="IPR003599">
    <property type="entry name" value="Ig_sub"/>
</dbReference>
<evidence type="ECO:0000313" key="6">
    <source>
        <dbReference type="Proteomes" id="UP000694890"/>
    </source>
</evidence>
<keyword evidence="2" id="KW-1015">Disulfide bond</keyword>
<evidence type="ECO:0000256" key="1">
    <source>
        <dbReference type="ARBA" id="ARBA00022729"/>
    </source>
</evidence>
<feature type="domain" description="Ig-like" evidence="5">
    <location>
        <begin position="442"/>
        <end position="526"/>
    </location>
</feature>
<dbReference type="SMART" id="SM00408">
    <property type="entry name" value="IGc2"/>
    <property type="match status" value="10"/>
</dbReference>
<dbReference type="GeneID" id="108880659"/>
<feature type="domain" description="Ig-like" evidence="5">
    <location>
        <begin position="802"/>
        <end position="891"/>
    </location>
</feature>
<dbReference type="KEGG" id="lcf:108880659"/>
<accession>A0AAJ8DUW4</accession>
<feature type="domain" description="Ig-like" evidence="5">
    <location>
        <begin position="206"/>
        <end position="286"/>
    </location>
</feature>